<dbReference type="Proteomes" id="UP001320831">
    <property type="component" value="Unassembled WGS sequence"/>
</dbReference>
<dbReference type="Gene3D" id="3.40.50.1820">
    <property type="entry name" value="alpha/beta hydrolase"/>
    <property type="match status" value="1"/>
</dbReference>
<dbReference type="EMBL" id="JAOCZP010000002">
    <property type="protein sequence ID" value="MCT7374913.1"/>
    <property type="molecule type" value="Genomic_DNA"/>
</dbReference>
<sequence>MQYLAISALAGLLLFAAPPLLLAQEPAPPKNQVKQHPQTPEPDRAGYASVHGLEMYYEIYGEGEPLLLLHGAYGTIGNNFGAFIPALAEHRQVIGVELQGHGRTADIDRPITYEAMAADVAALMDVLEIGEADIFGYSMGGGVAIRLAIDRPDLVRRLVAAAATFKTEGMYPEVYQMIQTITPETFAGTPFEEDYLALAPNPEDWPVLVEKLKALDKKIQDWPESEIRGIEAPVLIIIGDGDIVRPEHAVEMFRLLRGGVPADLTAPPASQLAIVPGATHITLMFKTDLLLSMIVPFLDAAIPDGKTD</sequence>
<evidence type="ECO:0000313" key="4">
    <source>
        <dbReference type="Proteomes" id="UP001320831"/>
    </source>
</evidence>
<dbReference type="PRINTS" id="PR00111">
    <property type="entry name" value="ABHYDROLASE"/>
</dbReference>
<dbReference type="InterPro" id="IPR000073">
    <property type="entry name" value="AB_hydrolase_1"/>
</dbReference>
<dbReference type="SUPFAM" id="SSF53474">
    <property type="entry name" value="alpha/beta-Hydrolases"/>
    <property type="match status" value="1"/>
</dbReference>
<reference evidence="3 4" key="1">
    <citation type="submission" date="2022-09" db="EMBL/GenBank/DDBJ databases">
        <title>Chelativorans salina sp. nov., a novel slightly halophilic bacterium isolated from a saline lake sediment enrichment.</title>
        <authorList>
            <person name="Gao L."/>
            <person name="Fang B.-Z."/>
            <person name="Li W.-J."/>
        </authorList>
    </citation>
    <scope>NUCLEOTIDE SEQUENCE [LARGE SCALE GENOMIC DNA]</scope>
    <source>
        <strain evidence="3 4">EGI FJ00035</strain>
    </source>
</reference>
<accession>A0ABT2LND3</accession>
<keyword evidence="4" id="KW-1185">Reference proteome</keyword>
<organism evidence="3 4">
    <name type="scientific">Chelativorans salis</name>
    <dbReference type="NCBI Taxonomy" id="2978478"/>
    <lineage>
        <taxon>Bacteria</taxon>
        <taxon>Pseudomonadati</taxon>
        <taxon>Pseudomonadota</taxon>
        <taxon>Alphaproteobacteria</taxon>
        <taxon>Hyphomicrobiales</taxon>
        <taxon>Phyllobacteriaceae</taxon>
        <taxon>Chelativorans</taxon>
    </lineage>
</organism>
<dbReference type="PANTHER" id="PTHR43433:SF5">
    <property type="entry name" value="AB HYDROLASE-1 DOMAIN-CONTAINING PROTEIN"/>
    <property type="match status" value="1"/>
</dbReference>
<protein>
    <submittedName>
        <fullName evidence="3">Alpha/beta hydrolase</fullName>
    </submittedName>
</protein>
<dbReference type="GO" id="GO:0016787">
    <property type="term" value="F:hydrolase activity"/>
    <property type="evidence" value="ECO:0007669"/>
    <property type="project" value="UniProtKB-KW"/>
</dbReference>
<dbReference type="RefSeq" id="WP_260901495.1">
    <property type="nucleotide sequence ID" value="NZ_JAOCZP010000002.1"/>
</dbReference>
<evidence type="ECO:0000259" key="2">
    <source>
        <dbReference type="Pfam" id="PF00561"/>
    </source>
</evidence>
<keyword evidence="1" id="KW-0732">Signal</keyword>
<evidence type="ECO:0000256" key="1">
    <source>
        <dbReference type="SAM" id="SignalP"/>
    </source>
</evidence>
<proteinExistence type="predicted"/>
<feature type="domain" description="AB hydrolase-1" evidence="2">
    <location>
        <begin position="65"/>
        <end position="190"/>
    </location>
</feature>
<feature type="chain" id="PRO_5046233083" evidence="1">
    <location>
        <begin position="24"/>
        <end position="308"/>
    </location>
</feature>
<comment type="caution">
    <text evidence="3">The sequence shown here is derived from an EMBL/GenBank/DDBJ whole genome shotgun (WGS) entry which is preliminary data.</text>
</comment>
<feature type="signal peptide" evidence="1">
    <location>
        <begin position="1"/>
        <end position="23"/>
    </location>
</feature>
<dbReference type="InterPro" id="IPR050471">
    <property type="entry name" value="AB_hydrolase"/>
</dbReference>
<dbReference type="InterPro" id="IPR029058">
    <property type="entry name" value="AB_hydrolase_fold"/>
</dbReference>
<gene>
    <name evidence="3" type="ORF">N5A92_07665</name>
</gene>
<dbReference type="PANTHER" id="PTHR43433">
    <property type="entry name" value="HYDROLASE, ALPHA/BETA FOLD FAMILY PROTEIN"/>
    <property type="match status" value="1"/>
</dbReference>
<keyword evidence="3" id="KW-0378">Hydrolase</keyword>
<name>A0ABT2LND3_9HYPH</name>
<evidence type="ECO:0000313" key="3">
    <source>
        <dbReference type="EMBL" id="MCT7374913.1"/>
    </source>
</evidence>
<dbReference type="Pfam" id="PF00561">
    <property type="entry name" value="Abhydrolase_1"/>
    <property type="match status" value="1"/>
</dbReference>